<reference evidence="2 3" key="1">
    <citation type="journal article" date="2024" name="Science">
        <title>Giant polyketide synthase enzymes in the biosynthesis of giant marine polyether toxins.</title>
        <authorList>
            <person name="Fallon T.R."/>
            <person name="Shende V.V."/>
            <person name="Wierzbicki I.H."/>
            <person name="Pendleton A.L."/>
            <person name="Watervoot N.F."/>
            <person name="Auber R.P."/>
            <person name="Gonzalez D.J."/>
            <person name="Wisecaver J.H."/>
            <person name="Moore B.S."/>
        </authorList>
    </citation>
    <scope>NUCLEOTIDE SEQUENCE [LARGE SCALE GENOMIC DNA]</scope>
    <source>
        <strain evidence="2 3">12B1</strain>
    </source>
</reference>
<feature type="domain" description="Coenzyme Q-binding protein COQ10 START" evidence="1">
    <location>
        <begin position="73"/>
        <end position="201"/>
    </location>
</feature>
<dbReference type="SUPFAM" id="SSF55961">
    <property type="entry name" value="Bet v1-like"/>
    <property type="match status" value="1"/>
</dbReference>
<organism evidence="2 3">
    <name type="scientific">Prymnesium parvum</name>
    <name type="common">Toxic golden alga</name>
    <dbReference type="NCBI Taxonomy" id="97485"/>
    <lineage>
        <taxon>Eukaryota</taxon>
        <taxon>Haptista</taxon>
        <taxon>Haptophyta</taxon>
        <taxon>Prymnesiophyceae</taxon>
        <taxon>Prymnesiales</taxon>
        <taxon>Prymnesiaceae</taxon>
        <taxon>Prymnesium</taxon>
    </lineage>
</organism>
<sequence>MALCVYLLAAAATPPRNPHPHKGILDKYERRPPSYYGMRVDKGIEARLLDGKAYVSKVDLPNGFRRTIAMKDVDAPPDIVFGQIIDVEGYPKKIDGVIGTRIYRDYRTLSGIRVFCAHYTVRFAAVVAESYVQHEIDPFSRCMTFQLDYSIKSDVADQVGYWYVEPLRNNRARVYYSVMSTVPFWVPKMMHGAVLDLVAKRSTSWVDVESRKEYAAKSSRWTAAFGAKMRKLKSRF</sequence>
<dbReference type="Pfam" id="PF03364">
    <property type="entry name" value="Polyketide_cyc"/>
    <property type="match status" value="1"/>
</dbReference>
<dbReference type="AlphaFoldDB" id="A0AB34IX03"/>
<dbReference type="InterPro" id="IPR005031">
    <property type="entry name" value="COQ10_START"/>
</dbReference>
<accession>A0AB34IX03</accession>
<gene>
    <name evidence="2" type="ORF">AB1Y20_004684</name>
</gene>
<dbReference type="Proteomes" id="UP001515480">
    <property type="component" value="Unassembled WGS sequence"/>
</dbReference>
<dbReference type="CDD" id="cd07812">
    <property type="entry name" value="SRPBCC"/>
    <property type="match status" value="1"/>
</dbReference>
<proteinExistence type="predicted"/>
<evidence type="ECO:0000259" key="1">
    <source>
        <dbReference type="Pfam" id="PF03364"/>
    </source>
</evidence>
<dbReference type="InterPro" id="IPR023393">
    <property type="entry name" value="START-like_dom_sf"/>
</dbReference>
<keyword evidence="3" id="KW-1185">Reference proteome</keyword>
<comment type="caution">
    <text evidence="2">The sequence shown here is derived from an EMBL/GenBank/DDBJ whole genome shotgun (WGS) entry which is preliminary data.</text>
</comment>
<dbReference type="Gene3D" id="3.30.530.20">
    <property type="match status" value="1"/>
</dbReference>
<name>A0AB34IX03_PRYPA</name>
<dbReference type="EMBL" id="JBGBPQ010000016">
    <property type="protein sequence ID" value="KAL1508586.1"/>
    <property type="molecule type" value="Genomic_DNA"/>
</dbReference>
<evidence type="ECO:0000313" key="2">
    <source>
        <dbReference type="EMBL" id="KAL1508586.1"/>
    </source>
</evidence>
<evidence type="ECO:0000313" key="3">
    <source>
        <dbReference type="Proteomes" id="UP001515480"/>
    </source>
</evidence>
<protein>
    <recommendedName>
        <fullName evidence="1">Coenzyme Q-binding protein COQ10 START domain-containing protein</fullName>
    </recommendedName>
</protein>